<proteinExistence type="predicted"/>
<comment type="caution">
    <text evidence="2">The sequence shown here is derived from an EMBL/GenBank/DDBJ whole genome shotgun (WGS) entry which is preliminary data.</text>
</comment>
<evidence type="ECO:0000313" key="2">
    <source>
        <dbReference type="EMBL" id="KAJ8407282.1"/>
    </source>
</evidence>
<accession>A0AAD7SR23</accession>
<keyword evidence="3" id="KW-1185">Reference proteome</keyword>
<dbReference type="Proteomes" id="UP001221898">
    <property type="component" value="Unassembled WGS sequence"/>
</dbReference>
<organism evidence="2 3">
    <name type="scientific">Aldrovandia affinis</name>
    <dbReference type="NCBI Taxonomy" id="143900"/>
    <lineage>
        <taxon>Eukaryota</taxon>
        <taxon>Metazoa</taxon>
        <taxon>Chordata</taxon>
        <taxon>Craniata</taxon>
        <taxon>Vertebrata</taxon>
        <taxon>Euteleostomi</taxon>
        <taxon>Actinopterygii</taxon>
        <taxon>Neopterygii</taxon>
        <taxon>Teleostei</taxon>
        <taxon>Notacanthiformes</taxon>
        <taxon>Halosauridae</taxon>
        <taxon>Aldrovandia</taxon>
    </lineage>
</organism>
<evidence type="ECO:0000313" key="3">
    <source>
        <dbReference type="Proteomes" id="UP001221898"/>
    </source>
</evidence>
<sequence length="147" mass="15455">MSCRYTGEKESQKGQGLCQPGRADTDAWTQRGRVTVCLFEICVSAVVLRSSGSAAALLSDKGVYLAEAARRGGLKCYSRTPLPGDLGARSIHGGALATVRAAAITVAFILRCTRANRGHGVINGALLRQILFSVIAPEFLVECVSGS</sequence>
<reference evidence="2" key="1">
    <citation type="journal article" date="2023" name="Science">
        <title>Genome structures resolve the early diversification of teleost fishes.</title>
        <authorList>
            <person name="Parey E."/>
            <person name="Louis A."/>
            <person name="Montfort J."/>
            <person name="Bouchez O."/>
            <person name="Roques C."/>
            <person name="Iampietro C."/>
            <person name="Lluch J."/>
            <person name="Castinel A."/>
            <person name="Donnadieu C."/>
            <person name="Desvignes T."/>
            <person name="Floi Bucao C."/>
            <person name="Jouanno E."/>
            <person name="Wen M."/>
            <person name="Mejri S."/>
            <person name="Dirks R."/>
            <person name="Jansen H."/>
            <person name="Henkel C."/>
            <person name="Chen W.J."/>
            <person name="Zahm M."/>
            <person name="Cabau C."/>
            <person name="Klopp C."/>
            <person name="Thompson A.W."/>
            <person name="Robinson-Rechavi M."/>
            <person name="Braasch I."/>
            <person name="Lecointre G."/>
            <person name="Bobe J."/>
            <person name="Postlethwait J.H."/>
            <person name="Berthelot C."/>
            <person name="Roest Crollius H."/>
            <person name="Guiguen Y."/>
        </authorList>
    </citation>
    <scope>NUCLEOTIDE SEQUENCE</scope>
    <source>
        <strain evidence="2">NC1722</strain>
    </source>
</reference>
<evidence type="ECO:0000256" key="1">
    <source>
        <dbReference type="SAM" id="MobiDB-lite"/>
    </source>
</evidence>
<dbReference type="AlphaFoldDB" id="A0AAD7SR23"/>
<feature type="compositionally biased region" description="Basic and acidic residues" evidence="1">
    <location>
        <begin position="1"/>
        <end position="12"/>
    </location>
</feature>
<protein>
    <submittedName>
        <fullName evidence="2">Uncharacterized protein</fullName>
    </submittedName>
</protein>
<feature type="region of interest" description="Disordered" evidence="1">
    <location>
        <begin position="1"/>
        <end position="21"/>
    </location>
</feature>
<dbReference type="EMBL" id="JAINUG010000039">
    <property type="protein sequence ID" value="KAJ8407282.1"/>
    <property type="molecule type" value="Genomic_DNA"/>
</dbReference>
<name>A0AAD7SR23_9TELE</name>
<gene>
    <name evidence="2" type="ORF">AAFF_G00278560</name>
</gene>